<keyword evidence="3" id="KW-1185">Reference proteome</keyword>
<feature type="chain" id="PRO_5013287933" description="Secreted protein" evidence="1">
    <location>
        <begin position="25"/>
        <end position="78"/>
    </location>
</feature>
<proteinExistence type="predicted"/>
<comment type="caution">
    <text evidence="2">The sequence shown here is derived from an EMBL/GenBank/DDBJ whole genome shotgun (WGS) entry which is preliminary data.</text>
</comment>
<dbReference type="Proteomes" id="UP000221165">
    <property type="component" value="Unassembled WGS sequence"/>
</dbReference>
<evidence type="ECO:0000313" key="3">
    <source>
        <dbReference type="Proteomes" id="UP000221165"/>
    </source>
</evidence>
<name>A0A2C6KSM6_9APIC</name>
<reference evidence="2 3" key="1">
    <citation type="journal article" date="2017" name="Int. J. Parasitol.">
        <title>The genome of the protozoan parasite Cystoisospora suis and a reverse vaccinology approach to identify vaccine candidates.</title>
        <authorList>
            <person name="Palmieri N."/>
            <person name="Shrestha A."/>
            <person name="Ruttkowski B."/>
            <person name="Beck T."/>
            <person name="Vogl C."/>
            <person name="Tomley F."/>
            <person name="Blake D.P."/>
            <person name="Joachim A."/>
        </authorList>
    </citation>
    <scope>NUCLEOTIDE SEQUENCE [LARGE SCALE GENOMIC DNA]</scope>
    <source>
        <strain evidence="2 3">Wien I</strain>
    </source>
</reference>
<evidence type="ECO:0000256" key="1">
    <source>
        <dbReference type="SAM" id="SignalP"/>
    </source>
</evidence>
<accession>A0A2C6KSM6</accession>
<keyword evidence="1" id="KW-0732">Signal</keyword>
<dbReference type="EMBL" id="MIGC01003516">
    <property type="protein sequence ID" value="PHJ19322.1"/>
    <property type="molecule type" value="Genomic_DNA"/>
</dbReference>
<sequence>MNDVALLLLSLSVPSVYIVARCQALEKDFLLYSFSMSKVRYKFTATSRYFHKHVCTYTREALTGGILYTERYIFFPGR</sequence>
<protein>
    <recommendedName>
        <fullName evidence="4">Secreted protein</fullName>
    </recommendedName>
</protein>
<organism evidence="2 3">
    <name type="scientific">Cystoisospora suis</name>
    <dbReference type="NCBI Taxonomy" id="483139"/>
    <lineage>
        <taxon>Eukaryota</taxon>
        <taxon>Sar</taxon>
        <taxon>Alveolata</taxon>
        <taxon>Apicomplexa</taxon>
        <taxon>Conoidasida</taxon>
        <taxon>Coccidia</taxon>
        <taxon>Eucoccidiorida</taxon>
        <taxon>Eimeriorina</taxon>
        <taxon>Sarcocystidae</taxon>
        <taxon>Cystoisospora</taxon>
    </lineage>
</organism>
<dbReference type="GeneID" id="94430216"/>
<feature type="signal peptide" evidence="1">
    <location>
        <begin position="1"/>
        <end position="24"/>
    </location>
</feature>
<dbReference type="VEuPathDB" id="ToxoDB:CSUI_006854"/>
<evidence type="ECO:0008006" key="4">
    <source>
        <dbReference type="Google" id="ProtNLM"/>
    </source>
</evidence>
<gene>
    <name evidence="2" type="ORF">CSUI_006854</name>
</gene>
<dbReference type="AlphaFoldDB" id="A0A2C6KSM6"/>
<evidence type="ECO:0000313" key="2">
    <source>
        <dbReference type="EMBL" id="PHJ19322.1"/>
    </source>
</evidence>
<dbReference type="RefSeq" id="XP_067921024.1">
    <property type="nucleotide sequence ID" value="XM_068067005.1"/>
</dbReference>